<dbReference type="EMBL" id="VOLQ01000020">
    <property type="protein sequence ID" value="TWX66053.1"/>
    <property type="molecule type" value="Genomic_DNA"/>
</dbReference>
<sequence length="223" mass="25493">MIRFIITLLVILSPYTQANDDYLKVLNQFKSACLEKPYSSCINMLKGTTEARQLLANTLKLMVLNKEFSALYVSTYGEEAFIEFNDAFKFNTSSIDLSDYNLKSTSNTQFTLKDVEGNTLTFENTEQGWRLNVDKSLSGVAVKEAKQFIEYSIGAHLSLISKIETSLPVDDAFKLGGRYFTVATYDYFDEKTKIKLDEVFASKNIDAAKLRQDMLYFYHQQNQ</sequence>
<accession>A0A5C6QBD6</accession>
<proteinExistence type="predicted"/>
<comment type="caution">
    <text evidence="2">The sequence shown here is derived from an EMBL/GenBank/DDBJ whole genome shotgun (WGS) entry which is preliminary data.</text>
</comment>
<dbReference type="AlphaFoldDB" id="A0A5C6QBD6"/>
<protein>
    <submittedName>
        <fullName evidence="2">Uncharacterized protein</fullName>
    </submittedName>
</protein>
<reference evidence="2 4" key="1">
    <citation type="submission" date="2019-07" db="EMBL/GenBank/DDBJ databases">
        <title>Genomes of sea-ice associated Colwellia species.</title>
        <authorList>
            <person name="Bowman J.P."/>
        </authorList>
    </citation>
    <scope>NUCLEOTIDE SEQUENCE [LARGE SCALE GENOMIC DNA]</scope>
    <source>
        <strain evidence="1 3">ACAM 607</strain>
        <strain evidence="2 4">IC036</strain>
    </source>
</reference>
<evidence type="ECO:0000313" key="3">
    <source>
        <dbReference type="Proteomes" id="UP000321525"/>
    </source>
</evidence>
<name>A0A5C6QBD6_9GAMM</name>
<organism evidence="2 4">
    <name type="scientific">Colwellia hornerae</name>
    <dbReference type="NCBI Taxonomy" id="89402"/>
    <lineage>
        <taxon>Bacteria</taxon>
        <taxon>Pseudomonadati</taxon>
        <taxon>Pseudomonadota</taxon>
        <taxon>Gammaproteobacteria</taxon>
        <taxon>Alteromonadales</taxon>
        <taxon>Colwelliaceae</taxon>
        <taxon>Colwellia</taxon>
    </lineage>
</organism>
<keyword evidence="3" id="KW-1185">Reference proteome</keyword>
<evidence type="ECO:0000313" key="2">
    <source>
        <dbReference type="EMBL" id="TWX66053.1"/>
    </source>
</evidence>
<gene>
    <name evidence="1" type="ORF">ESZ26_14545</name>
    <name evidence="2" type="ORF">ESZ27_11465</name>
</gene>
<dbReference type="EMBL" id="VOLR01000021">
    <property type="protein sequence ID" value="TWX56810.1"/>
    <property type="molecule type" value="Genomic_DNA"/>
</dbReference>
<evidence type="ECO:0000313" key="4">
    <source>
        <dbReference type="Proteomes" id="UP000321917"/>
    </source>
</evidence>
<evidence type="ECO:0000313" key="1">
    <source>
        <dbReference type="EMBL" id="TWX56810.1"/>
    </source>
</evidence>
<dbReference type="RefSeq" id="WP_146800186.1">
    <property type="nucleotide sequence ID" value="NZ_VOLP01000020.1"/>
</dbReference>
<dbReference type="Proteomes" id="UP000321525">
    <property type="component" value="Unassembled WGS sequence"/>
</dbReference>
<dbReference type="Proteomes" id="UP000321917">
    <property type="component" value="Unassembled WGS sequence"/>
</dbReference>